<dbReference type="EMBL" id="AFIG01000003">
    <property type="protein sequence ID" value="EGL53031.1"/>
    <property type="molecule type" value="Genomic_DNA"/>
</dbReference>
<evidence type="ECO:0000313" key="2">
    <source>
        <dbReference type="EMBL" id="EGL53031.1"/>
    </source>
</evidence>
<dbReference type="Pfam" id="PF07238">
    <property type="entry name" value="PilZ"/>
    <property type="match status" value="1"/>
</dbReference>
<evidence type="ECO:0000313" key="3">
    <source>
        <dbReference type="Proteomes" id="UP000003544"/>
    </source>
</evidence>
<feature type="domain" description="PilZ" evidence="1">
    <location>
        <begin position="8"/>
        <end position="85"/>
    </location>
</feature>
<organism evidence="2 3">
    <name type="scientific">Methylophaga aminisulfidivorans MP</name>
    <dbReference type="NCBI Taxonomy" id="1026882"/>
    <lineage>
        <taxon>Bacteria</taxon>
        <taxon>Pseudomonadati</taxon>
        <taxon>Pseudomonadota</taxon>
        <taxon>Gammaproteobacteria</taxon>
        <taxon>Thiotrichales</taxon>
        <taxon>Piscirickettsiaceae</taxon>
        <taxon>Methylophaga</taxon>
    </lineage>
</organism>
<accession>F5T1E5</accession>
<dbReference type="RefSeq" id="WP_007146281.1">
    <property type="nucleotide sequence ID" value="NZ_AFIG01000003.1"/>
</dbReference>
<reference evidence="2 3" key="1">
    <citation type="journal article" date="2011" name="J. Bacteriol.">
        <title>Draft genome sequence of Methylophaga aminisulfidivorans MP T.</title>
        <authorList>
            <person name="Han G.H."/>
            <person name="Kim W."/>
            <person name="Chun J."/>
            <person name="Kim S.W."/>
        </authorList>
    </citation>
    <scope>NUCLEOTIDE SEQUENCE [LARGE SCALE GENOMIC DNA]</scope>
    <source>
        <strain evidence="3">MP(T)</strain>
    </source>
</reference>
<protein>
    <recommendedName>
        <fullName evidence="1">PilZ domain-containing protein</fullName>
    </recommendedName>
</protein>
<keyword evidence="3" id="KW-1185">Reference proteome</keyword>
<dbReference type="Proteomes" id="UP000003544">
    <property type="component" value="Unassembled WGS sequence"/>
</dbReference>
<dbReference type="InterPro" id="IPR009875">
    <property type="entry name" value="PilZ_domain"/>
</dbReference>
<gene>
    <name evidence="2" type="ORF">MAMP_00090</name>
</gene>
<comment type="caution">
    <text evidence="2">The sequence shown here is derived from an EMBL/GenBank/DDBJ whole genome shotgun (WGS) entry which is preliminary data.</text>
</comment>
<dbReference type="OrthoDB" id="5290589at2"/>
<dbReference type="SUPFAM" id="SSF141371">
    <property type="entry name" value="PilZ domain-like"/>
    <property type="match status" value="1"/>
</dbReference>
<proteinExistence type="predicted"/>
<dbReference type="Gene3D" id="2.40.10.220">
    <property type="entry name" value="predicted glycosyltransferase like domains"/>
    <property type="match status" value="1"/>
</dbReference>
<name>F5T1E5_9GAMM</name>
<evidence type="ECO:0000259" key="1">
    <source>
        <dbReference type="Pfam" id="PF07238"/>
    </source>
</evidence>
<dbReference type="STRING" id="1026882.MAMP_00090"/>
<dbReference type="GO" id="GO:0035438">
    <property type="term" value="F:cyclic-di-GMP binding"/>
    <property type="evidence" value="ECO:0007669"/>
    <property type="project" value="InterPro"/>
</dbReference>
<dbReference type="AlphaFoldDB" id="F5T1E5"/>
<sequence length="102" mass="11472">MSPNDYDEKRAYHRMKVDTPITFSLNGQAQVTHQAISKNLSASGLLIQSEFAPTQNDKIEIVMDTGNDRFSPFIIQGRVLRVEADIEAAEQYLISISIEQSQ</sequence>